<evidence type="ECO:0000313" key="2">
    <source>
        <dbReference type="EMBL" id="ODS09724.1"/>
    </source>
</evidence>
<dbReference type="Proteomes" id="UP000095131">
    <property type="component" value="Unassembled WGS sequence"/>
</dbReference>
<dbReference type="PATRIC" id="fig|45658.8.peg.3193"/>
<proteinExistence type="predicted"/>
<feature type="region of interest" description="Disordered" evidence="1">
    <location>
        <begin position="1"/>
        <end position="20"/>
    </location>
</feature>
<dbReference type="AlphaFoldDB" id="A0A1E3WIW4"/>
<sequence length="245" mass="28225">MELKKKQTGNRCGHNPQKPNTTLVYEFTRQPAVLKTLAERIERFARNRSAIPLLSSARNSKRTRRSESAESISLVLKCITKYIDLVTFKVGYFNQGKWFNLSYKKIQEHTGLSKFRVLRAMAEIQRVGLIGLHEIYEEIIDNNGHMRKIAKVAVKTVNLALFAIFGMENTCEKERKKASNRRAKKDQQEREAALKPANSFGGKKGYALFKATQQALKNQAKKLDRRSKRHQINEEVLIWDDGIPY</sequence>
<evidence type="ECO:0000256" key="1">
    <source>
        <dbReference type="SAM" id="MobiDB-lite"/>
    </source>
</evidence>
<reference evidence="2 3" key="1">
    <citation type="submission" date="2016-08" db="EMBL/GenBank/DDBJ databases">
        <title>Genome sequencing of Vibrio scophthalmi strain FP3289, an isolated from Paralichthys olivaceus.</title>
        <authorList>
            <person name="Han H.-J."/>
        </authorList>
    </citation>
    <scope>NUCLEOTIDE SEQUENCE [LARGE SCALE GENOMIC DNA]</scope>
    <source>
        <strain evidence="2 3">FP3289</strain>
    </source>
</reference>
<evidence type="ECO:0000313" key="3">
    <source>
        <dbReference type="Proteomes" id="UP000095131"/>
    </source>
</evidence>
<dbReference type="EMBL" id="MDCJ01000004">
    <property type="protein sequence ID" value="ODS09724.1"/>
    <property type="molecule type" value="Genomic_DNA"/>
</dbReference>
<feature type="region of interest" description="Disordered" evidence="1">
    <location>
        <begin position="175"/>
        <end position="199"/>
    </location>
</feature>
<accession>A0A1E3WIW4</accession>
<protein>
    <submittedName>
        <fullName evidence="2">Uncharacterized protein</fullName>
    </submittedName>
</protein>
<gene>
    <name evidence="2" type="ORF">VSF3289_03245</name>
</gene>
<comment type="caution">
    <text evidence="2">The sequence shown here is derived from an EMBL/GenBank/DDBJ whole genome shotgun (WGS) entry which is preliminary data.</text>
</comment>
<dbReference type="OrthoDB" id="5918726at2"/>
<dbReference type="RefSeq" id="WP_069447434.1">
    <property type="nucleotide sequence ID" value="NZ_MDCJ01000004.1"/>
</dbReference>
<organism evidence="2 3">
    <name type="scientific">Vibrio scophthalmi</name>
    <dbReference type="NCBI Taxonomy" id="45658"/>
    <lineage>
        <taxon>Bacteria</taxon>
        <taxon>Pseudomonadati</taxon>
        <taxon>Pseudomonadota</taxon>
        <taxon>Gammaproteobacteria</taxon>
        <taxon>Vibrionales</taxon>
        <taxon>Vibrionaceae</taxon>
        <taxon>Vibrio</taxon>
    </lineage>
</organism>
<name>A0A1E3WIW4_9VIBR</name>